<dbReference type="Proteomes" id="UP000501802">
    <property type="component" value="Chromosome"/>
</dbReference>
<name>A0A6G9AQH8_9BACT</name>
<accession>A0A6G9AQH8</accession>
<sequence>MIKVVDMVKQMRLTVGLGKPKPFSCIYVTADRKRKKGGQFRELHKAVLLTRKRTPNRMLLLQPLGTKNPILVSLDLIIYFNGQPVS</sequence>
<keyword evidence="2" id="KW-1185">Reference proteome</keyword>
<protein>
    <submittedName>
        <fullName evidence="1">Uncharacterized protein</fullName>
    </submittedName>
</protein>
<organism evidence="1 2">
    <name type="scientific">Spirosoma aureum</name>
    <dbReference type="NCBI Taxonomy" id="2692134"/>
    <lineage>
        <taxon>Bacteria</taxon>
        <taxon>Pseudomonadati</taxon>
        <taxon>Bacteroidota</taxon>
        <taxon>Cytophagia</taxon>
        <taxon>Cytophagales</taxon>
        <taxon>Cytophagaceae</taxon>
        <taxon>Spirosoma</taxon>
    </lineage>
</organism>
<evidence type="ECO:0000313" key="2">
    <source>
        <dbReference type="Proteomes" id="UP000501802"/>
    </source>
</evidence>
<proteinExistence type="predicted"/>
<gene>
    <name evidence="1" type="ORF">G8759_20030</name>
</gene>
<dbReference type="KEGG" id="spib:G8759_20030"/>
<dbReference type="RefSeq" id="WP_167211405.1">
    <property type="nucleotide sequence ID" value="NZ_CP050063.1"/>
</dbReference>
<dbReference type="AlphaFoldDB" id="A0A6G9AQH8"/>
<reference evidence="1 2" key="1">
    <citation type="submission" date="2020-03" db="EMBL/GenBank/DDBJ databases">
        <authorList>
            <person name="Kim M.K."/>
        </authorList>
    </citation>
    <scope>NUCLEOTIDE SEQUENCE [LARGE SCALE GENOMIC DNA]</scope>
    <source>
        <strain evidence="1 2">BT328</strain>
    </source>
</reference>
<dbReference type="EMBL" id="CP050063">
    <property type="protein sequence ID" value="QIP14741.1"/>
    <property type="molecule type" value="Genomic_DNA"/>
</dbReference>
<evidence type="ECO:0000313" key="1">
    <source>
        <dbReference type="EMBL" id="QIP14741.1"/>
    </source>
</evidence>